<dbReference type="Pfam" id="PF01638">
    <property type="entry name" value="HxlR"/>
    <property type="match status" value="1"/>
</dbReference>
<keyword evidence="1" id="KW-0805">Transcription regulation</keyword>
<accession>A0A8T9QC06</accession>
<evidence type="ECO:0000313" key="5">
    <source>
        <dbReference type="EMBL" id="UOQ75134.1"/>
    </source>
</evidence>
<geneLocation type="plasmid" evidence="5 6">
    <name>unnamed1</name>
</geneLocation>
<dbReference type="InterPro" id="IPR002577">
    <property type="entry name" value="HTH_HxlR"/>
</dbReference>
<dbReference type="EMBL" id="CP095047">
    <property type="protein sequence ID" value="UOQ75134.1"/>
    <property type="molecule type" value="Genomic_DNA"/>
</dbReference>
<dbReference type="SUPFAM" id="SSF46785">
    <property type="entry name" value="Winged helix' DNA-binding domain"/>
    <property type="match status" value="1"/>
</dbReference>
<keyword evidence="5" id="KW-0614">Plasmid</keyword>
<gene>
    <name evidence="5" type="ORF">MUN79_29120</name>
</gene>
<dbReference type="PANTHER" id="PTHR33204">
    <property type="entry name" value="TRANSCRIPTIONAL REGULATOR, MARR FAMILY"/>
    <property type="match status" value="1"/>
</dbReference>
<dbReference type="KEGG" id="hcu:MUN79_29120"/>
<organism evidence="5 6">
    <name type="scientific">Hymenobacter cellulosilyticus</name>
    <dbReference type="NCBI Taxonomy" id="2932248"/>
    <lineage>
        <taxon>Bacteria</taxon>
        <taxon>Pseudomonadati</taxon>
        <taxon>Bacteroidota</taxon>
        <taxon>Cytophagia</taxon>
        <taxon>Cytophagales</taxon>
        <taxon>Hymenobacteraceae</taxon>
        <taxon>Hymenobacter</taxon>
    </lineage>
</organism>
<keyword evidence="2" id="KW-0238">DNA-binding</keyword>
<dbReference type="GO" id="GO:0003677">
    <property type="term" value="F:DNA binding"/>
    <property type="evidence" value="ECO:0007669"/>
    <property type="project" value="UniProtKB-KW"/>
</dbReference>
<evidence type="ECO:0000313" key="6">
    <source>
        <dbReference type="Proteomes" id="UP000831796"/>
    </source>
</evidence>
<proteinExistence type="predicted"/>
<evidence type="ECO:0000259" key="4">
    <source>
        <dbReference type="PROSITE" id="PS51118"/>
    </source>
</evidence>
<protein>
    <submittedName>
        <fullName evidence="5">Helix-turn-helix transcriptional regulator</fullName>
    </submittedName>
</protein>
<dbReference type="AlphaFoldDB" id="A0A8T9QC06"/>
<dbReference type="InterPro" id="IPR036388">
    <property type="entry name" value="WH-like_DNA-bd_sf"/>
</dbReference>
<dbReference type="Gene3D" id="1.10.10.10">
    <property type="entry name" value="Winged helix-like DNA-binding domain superfamily/Winged helix DNA-binding domain"/>
    <property type="match status" value="1"/>
</dbReference>
<reference evidence="5" key="1">
    <citation type="submission" date="2022-04" db="EMBL/GenBank/DDBJ databases">
        <title>Hymenobacter sp. isolated from the air.</title>
        <authorList>
            <person name="Won M."/>
            <person name="Lee C.-M."/>
            <person name="Woen H.-Y."/>
            <person name="Kwon S.-W."/>
        </authorList>
    </citation>
    <scope>NUCLEOTIDE SEQUENCE</scope>
    <source>
        <strain evidence="5">5116S-3</strain>
        <plasmid evidence="5">unnamed1</plasmid>
    </source>
</reference>
<dbReference type="RefSeq" id="WP_244678467.1">
    <property type="nucleotide sequence ID" value="NZ_CP095047.1"/>
</dbReference>
<evidence type="ECO:0000256" key="2">
    <source>
        <dbReference type="ARBA" id="ARBA00023125"/>
    </source>
</evidence>
<dbReference type="PROSITE" id="PS51118">
    <property type="entry name" value="HTH_HXLR"/>
    <property type="match status" value="1"/>
</dbReference>
<dbReference type="PANTHER" id="PTHR33204:SF37">
    <property type="entry name" value="HTH-TYPE TRANSCRIPTIONAL REGULATOR YODB"/>
    <property type="match status" value="1"/>
</dbReference>
<dbReference type="Proteomes" id="UP000831796">
    <property type="component" value="Plasmid unnamed1"/>
</dbReference>
<sequence>MRRVMSIVGSKWKPIVIWVLRERTARFGQIAAAIEVVSRKVLTDTLQELEADGLVLRKEHAALAQRVEYSLTPGARRCCPFYTNWWGGMRPSTH</sequence>
<feature type="domain" description="HTH hxlR-type" evidence="4">
    <location>
        <begin position="1"/>
        <end position="94"/>
    </location>
</feature>
<evidence type="ECO:0000256" key="3">
    <source>
        <dbReference type="ARBA" id="ARBA00023163"/>
    </source>
</evidence>
<keyword evidence="6" id="KW-1185">Reference proteome</keyword>
<evidence type="ECO:0000256" key="1">
    <source>
        <dbReference type="ARBA" id="ARBA00023015"/>
    </source>
</evidence>
<keyword evidence="3" id="KW-0804">Transcription</keyword>
<name>A0A8T9QC06_9BACT</name>
<dbReference type="InterPro" id="IPR036390">
    <property type="entry name" value="WH_DNA-bd_sf"/>
</dbReference>